<evidence type="ECO:0000256" key="2">
    <source>
        <dbReference type="ARBA" id="ARBA00008344"/>
    </source>
</evidence>
<reference evidence="16 17" key="1">
    <citation type="submission" date="2012-10" db="EMBL/GenBank/DDBJ databases">
        <authorList>
            <person name="Zafar N."/>
            <person name="Inman J."/>
            <person name="Hall N."/>
            <person name="Lorenzi H."/>
            <person name="Caler E."/>
        </authorList>
    </citation>
    <scope>NUCLEOTIDE SEQUENCE [LARGE SCALE GENOMIC DNA]</scope>
    <source>
        <strain evidence="16 17">IP1</strain>
    </source>
</reference>
<dbReference type="CDD" id="cd00876">
    <property type="entry name" value="Ras"/>
    <property type="match status" value="1"/>
</dbReference>
<evidence type="ECO:0000256" key="12">
    <source>
        <dbReference type="ARBA" id="ARBA00023289"/>
    </source>
</evidence>
<dbReference type="RefSeq" id="XP_004256268.1">
    <property type="nucleotide sequence ID" value="XM_004256220.1"/>
</dbReference>
<evidence type="ECO:0000256" key="13">
    <source>
        <dbReference type="ARBA" id="ARBA00037188"/>
    </source>
</evidence>
<evidence type="ECO:0000256" key="9">
    <source>
        <dbReference type="ARBA" id="ARBA00023134"/>
    </source>
</evidence>
<keyword evidence="11" id="KW-0449">Lipoprotein</keyword>
<proteinExistence type="inferred from homology"/>
<dbReference type="SMART" id="SM00174">
    <property type="entry name" value="RHO"/>
    <property type="match status" value="1"/>
</dbReference>
<dbReference type="FunFam" id="3.40.50.300:FF:000080">
    <property type="entry name" value="Ras-like GTPase Ras1"/>
    <property type="match status" value="1"/>
</dbReference>
<evidence type="ECO:0000256" key="3">
    <source>
        <dbReference type="ARBA" id="ARBA00010142"/>
    </source>
</evidence>
<dbReference type="OMA" id="GCPCILL"/>
<feature type="region of interest" description="Disordered" evidence="15">
    <location>
        <begin position="175"/>
        <end position="201"/>
    </location>
</feature>
<keyword evidence="17" id="KW-1185">Reference proteome</keyword>
<evidence type="ECO:0000313" key="16">
    <source>
        <dbReference type="EMBL" id="ELP89497.1"/>
    </source>
</evidence>
<dbReference type="SMART" id="SM00173">
    <property type="entry name" value="RAS"/>
    <property type="match status" value="1"/>
</dbReference>
<dbReference type="GO" id="GO:0003925">
    <property type="term" value="F:G protein activity"/>
    <property type="evidence" value="ECO:0007669"/>
    <property type="project" value="UniProtKB-EC"/>
</dbReference>
<organism evidence="16 17">
    <name type="scientific">Entamoeba invadens IP1</name>
    <dbReference type="NCBI Taxonomy" id="370355"/>
    <lineage>
        <taxon>Eukaryota</taxon>
        <taxon>Amoebozoa</taxon>
        <taxon>Evosea</taxon>
        <taxon>Archamoebae</taxon>
        <taxon>Mastigamoebida</taxon>
        <taxon>Entamoebidae</taxon>
        <taxon>Entamoeba</taxon>
    </lineage>
</organism>
<evidence type="ECO:0000256" key="15">
    <source>
        <dbReference type="SAM" id="MobiDB-lite"/>
    </source>
</evidence>
<keyword evidence="10" id="KW-0472">Membrane</keyword>
<keyword evidence="12" id="KW-0636">Prenylation</keyword>
<keyword evidence="6" id="KW-0488">Methylation</keyword>
<gene>
    <name evidence="16" type="ORF">EIN_391520</name>
</gene>
<dbReference type="EC" id="3.6.5.2" evidence="4"/>
<evidence type="ECO:0000256" key="1">
    <source>
        <dbReference type="ARBA" id="ARBA00004342"/>
    </source>
</evidence>
<keyword evidence="8" id="KW-0378">Hydrolase</keyword>
<dbReference type="PROSITE" id="PS51421">
    <property type="entry name" value="RAS"/>
    <property type="match status" value="1"/>
</dbReference>
<comment type="catalytic activity">
    <reaction evidence="14">
        <text>GTP + H2O = GDP + phosphate + H(+)</text>
        <dbReference type="Rhea" id="RHEA:19669"/>
        <dbReference type="ChEBI" id="CHEBI:15377"/>
        <dbReference type="ChEBI" id="CHEBI:15378"/>
        <dbReference type="ChEBI" id="CHEBI:37565"/>
        <dbReference type="ChEBI" id="CHEBI:43474"/>
        <dbReference type="ChEBI" id="CHEBI:58189"/>
        <dbReference type="EC" id="3.6.5.2"/>
    </reaction>
</comment>
<keyword evidence="7" id="KW-0547">Nucleotide-binding</keyword>
<dbReference type="InterPro" id="IPR027417">
    <property type="entry name" value="P-loop_NTPase"/>
</dbReference>
<dbReference type="KEGG" id="eiv:EIN_391520"/>
<dbReference type="PROSITE" id="PS51419">
    <property type="entry name" value="RAB"/>
    <property type="match status" value="1"/>
</dbReference>
<dbReference type="GO" id="GO:0005886">
    <property type="term" value="C:plasma membrane"/>
    <property type="evidence" value="ECO:0007669"/>
    <property type="project" value="UniProtKB-SubCell"/>
</dbReference>
<feature type="compositionally biased region" description="Basic residues" evidence="15">
    <location>
        <begin position="190"/>
        <end position="201"/>
    </location>
</feature>
<evidence type="ECO:0000256" key="8">
    <source>
        <dbReference type="ARBA" id="ARBA00022801"/>
    </source>
</evidence>
<dbReference type="InterPro" id="IPR005225">
    <property type="entry name" value="Small_GTP-bd"/>
</dbReference>
<dbReference type="GO" id="GO:0005525">
    <property type="term" value="F:GTP binding"/>
    <property type="evidence" value="ECO:0007669"/>
    <property type="project" value="UniProtKB-KW"/>
</dbReference>
<dbReference type="GeneID" id="14888375"/>
<comment type="function">
    <text evidence="13">Ras proteins bind GDP/GTP and possess intrinsic GTPase activity.</text>
</comment>
<comment type="similarity">
    <text evidence="2">Belongs to the small GTPase superfamily. Ras family.</text>
</comment>
<dbReference type="Proteomes" id="UP000014680">
    <property type="component" value="Unassembled WGS sequence"/>
</dbReference>
<dbReference type="SMART" id="SM00175">
    <property type="entry name" value="RAB"/>
    <property type="match status" value="1"/>
</dbReference>
<name>A0A0A1U5J2_ENTIV</name>
<dbReference type="PRINTS" id="PR00449">
    <property type="entry name" value="RASTRNSFRMNG"/>
</dbReference>
<evidence type="ECO:0000256" key="11">
    <source>
        <dbReference type="ARBA" id="ARBA00023288"/>
    </source>
</evidence>
<accession>A0A0A1U5J2</accession>
<dbReference type="PANTHER" id="PTHR24070">
    <property type="entry name" value="RAS, DI-RAS, AND RHEB FAMILY MEMBERS OF SMALL GTPASE SUPERFAMILY"/>
    <property type="match status" value="1"/>
</dbReference>
<dbReference type="SUPFAM" id="SSF52540">
    <property type="entry name" value="P-loop containing nucleoside triphosphate hydrolases"/>
    <property type="match status" value="1"/>
</dbReference>
<evidence type="ECO:0000256" key="5">
    <source>
        <dbReference type="ARBA" id="ARBA00022475"/>
    </source>
</evidence>
<comment type="subcellular location">
    <subcellularLocation>
        <location evidence="1">Cell membrane</location>
        <topology evidence="1">Lipid-anchor</topology>
        <orientation evidence="1">Cytoplasmic side</orientation>
    </subcellularLocation>
</comment>
<dbReference type="Gene3D" id="3.40.50.300">
    <property type="entry name" value="P-loop containing nucleotide triphosphate hydrolases"/>
    <property type="match status" value="1"/>
</dbReference>
<protein>
    <recommendedName>
        <fullName evidence="4">small monomeric GTPase</fullName>
        <ecNumber evidence="4">3.6.5.2</ecNumber>
    </recommendedName>
</protein>
<dbReference type="InterPro" id="IPR001806">
    <property type="entry name" value="Small_GTPase"/>
</dbReference>
<dbReference type="OrthoDB" id="5976022at2759"/>
<comment type="similarity">
    <text evidence="3">Belongs to the small GTPase superfamily. Rho family.</text>
</comment>
<keyword evidence="5" id="KW-1003">Cell membrane</keyword>
<evidence type="ECO:0000256" key="4">
    <source>
        <dbReference type="ARBA" id="ARBA00011984"/>
    </source>
</evidence>
<dbReference type="EMBL" id="KB206629">
    <property type="protein sequence ID" value="ELP89497.1"/>
    <property type="molecule type" value="Genomic_DNA"/>
</dbReference>
<evidence type="ECO:0000313" key="17">
    <source>
        <dbReference type="Proteomes" id="UP000014680"/>
    </source>
</evidence>
<evidence type="ECO:0000256" key="10">
    <source>
        <dbReference type="ARBA" id="ARBA00023136"/>
    </source>
</evidence>
<dbReference type="PROSITE" id="PS51420">
    <property type="entry name" value="RHO"/>
    <property type="match status" value="1"/>
</dbReference>
<keyword evidence="9" id="KW-0342">GTP-binding</keyword>
<sequence>MATGDDEYKVELHKVVLVGDGGVGKSAITIQLTQGHFIVDYDPTIENCYRKTLTVDNRICVLDILDTAGQEEYASMLDQYFRNGHGFLIVYSVTDRNSFESIKNYQSKILRVKEASNFPIVFVANKVDLVKDRDVTEKEGKEKATELKVEYIETSAKNKLNIEEAFYTLVRSIRKQHTTTDSGESEDKKPKKKKKGGCFLL</sequence>
<evidence type="ECO:0000256" key="6">
    <source>
        <dbReference type="ARBA" id="ARBA00022481"/>
    </source>
</evidence>
<dbReference type="NCBIfam" id="TIGR00231">
    <property type="entry name" value="small_GTP"/>
    <property type="match status" value="1"/>
</dbReference>
<dbReference type="Pfam" id="PF00071">
    <property type="entry name" value="Ras"/>
    <property type="match status" value="1"/>
</dbReference>
<dbReference type="InterPro" id="IPR020849">
    <property type="entry name" value="Small_GTPase_Ras-type"/>
</dbReference>
<dbReference type="GO" id="GO:0007165">
    <property type="term" value="P:signal transduction"/>
    <property type="evidence" value="ECO:0007669"/>
    <property type="project" value="InterPro"/>
</dbReference>
<evidence type="ECO:0000256" key="7">
    <source>
        <dbReference type="ARBA" id="ARBA00022741"/>
    </source>
</evidence>
<dbReference type="SMART" id="SM00176">
    <property type="entry name" value="RAN"/>
    <property type="match status" value="1"/>
</dbReference>
<evidence type="ECO:0000256" key="14">
    <source>
        <dbReference type="ARBA" id="ARBA00048098"/>
    </source>
</evidence>
<dbReference type="VEuPathDB" id="AmoebaDB:EIN_391520"/>
<dbReference type="AlphaFoldDB" id="A0A0A1U5J2"/>